<dbReference type="Pfam" id="PF06202">
    <property type="entry name" value="GDE_C"/>
    <property type="match status" value="1"/>
</dbReference>
<gene>
    <name evidence="3" type="ORF">NX774_06580</name>
</gene>
<feature type="signal peptide" evidence="1">
    <location>
        <begin position="1"/>
        <end position="18"/>
    </location>
</feature>
<protein>
    <recommendedName>
        <fullName evidence="2">Glycogen debranching enzyme C-terminal domain-containing protein</fullName>
    </recommendedName>
</protein>
<comment type="caution">
    <text evidence="3">The sequence shown here is derived from an EMBL/GenBank/DDBJ whole genome shotgun (WGS) entry which is preliminary data.</text>
</comment>
<dbReference type="SUPFAM" id="SSF48208">
    <property type="entry name" value="Six-hairpin glycosidases"/>
    <property type="match status" value="1"/>
</dbReference>
<dbReference type="Gene3D" id="1.50.10.10">
    <property type="match status" value="1"/>
</dbReference>
<dbReference type="Proteomes" id="UP001206126">
    <property type="component" value="Unassembled WGS sequence"/>
</dbReference>
<feature type="chain" id="PRO_5046821048" description="Glycogen debranching enzyme C-terminal domain-containing protein" evidence="1">
    <location>
        <begin position="19"/>
        <end position="766"/>
    </location>
</feature>
<evidence type="ECO:0000259" key="2">
    <source>
        <dbReference type="Pfam" id="PF06202"/>
    </source>
</evidence>
<sequence length="766" mass="84387">MKRLAVAVAALCALPLGAAERPGMDALFDQMAITVPAGQQSRFVAGDNLAGYYEGFTHSHGKGEGYVFKSGTIFRDYTSLVGERENDRARGQEQVLPYGHRLRFNNGATEEMALLSKQQALAITVTSPSAQALGVQPLLATRGAVEMRDGVLVVAPGPGATLFMALAADQPFTHDDRLVLRTTAAAHRFTVVAAFAATADEAAGKARALAQGDPIGLEKAALYQILTRSWLQTSDAEYNKALNWAKAASYMFVVDEYGAGIWAGLPWFRENWGRDTFIALPGTLLVSGQFDQARAVLANFAHYQNLGEPRGRDYGRIPNRVGLGDIIYNTVDGTPWMLREALEYVRYTGDRAFAAQMLKLAVPYFDGAFANYVDSDGLLRHDSADTWMDARIANKQPWSARGPRAVEIQALWYTALQAGAWFAAQAGDELHAREWSARADQARASFLRLFWDGRTMADRLREDGSRDTKLRPNQLMLASIPFDDFVPRAVQAQVTRNAVSQLLYPYGIASLSQDDPYFHPRHENPAFHHKDAAYHQGTVWGWNAGFTVTALNKFGYQDLSWRLTQNLGDQILHLGTLGNMSELLDALPHEGGRLKPSGTFAQSWSVAEYARNAYQDYVGFHPDLVQDVLAFSPAIPAAWTSFAAVLPFGQGESLAVDFDRRHGERWTFRLDGKLARKVRFDLLRPDKSRAVVEFTLAPGKASTLLVASGHASIDGAPLAAVVVQPSYAGLIGNLHFVKPKAYRPEAFPMLRGRDVLKGIVERNDYR</sequence>
<evidence type="ECO:0000313" key="4">
    <source>
        <dbReference type="Proteomes" id="UP001206126"/>
    </source>
</evidence>
<feature type="domain" description="Glycogen debranching enzyme C-terminal" evidence="2">
    <location>
        <begin position="253"/>
        <end position="610"/>
    </location>
</feature>
<keyword evidence="1" id="KW-0732">Signal</keyword>
<dbReference type="PANTHER" id="PTHR10569:SF2">
    <property type="entry name" value="GLYCOGEN DEBRANCHING ENZYME"/>
    <property type="match status" value="1"/>
</dbReference>
<evidence type="ECO:0000256" key="1">
    <source>
        <dbReference type="SAM" id="SignalP"/>
    </source>
</evidence>
<dbReference type="RefSeq" id="WP_258821350.1">
    <property type="nucleotide sequence ID" value="NZ_JANUHB010000001.1"/>
</dbReference>
<keyword evidence="4" id="KW-1185">Reference proteome</keyword>
<proteinExistence type="predicted"/>
<dbReference type="EMBL" id="JANUHB010000001">
    <property type="protein sequence ID" value="MCS0807589.1"/>
    <property type="molecule type" value="Genomic_DNA"/>
</dbReference>
<evidence type="ECO:0000313" key="3">
    <source>
        <dbReference type="EMBL" id="MCS0807589.1"/>
    </source>
</evidence>
<dbReference type="PANTHER" id="PTHR10569">
    <property type="entry name" value="GLYCOGEN DEBRANCHING ENZYME"/>
    <property type="match status" value="1"/>
</dbReference>
<dbReference type="InterPro" id="IPR010401">
    <property type="entry name" value="AGL/Gdb1"/>
</dbReference>
<reference evidence="3 4" key="1">
    <citation type="submission" date="2022-08" db="EMBL/GenBank/DDBJ databases">
        <title>Reclassification of Massilia species as members of the genera Telluria, Duganella, Pseudoduganella, Mokoshia gen. nov. and Zemynaea gen. nov. using orthogonal and non-orthogonal genome-based approaches.</title>
        <authorList>
            <person name="Bowman J.P."/>
        </authorList>
    </citation>
    <scope>NUCLEOTIDE SEQUENCE [LARGE SCALE GENOMIC DNA]</scope>
    <source>
        <strain evidence="3 4">JCM 31605</strain>
    </source>
</reference>
<dbReference type="InterPro" id="IPR012341">
    <property type="entry name" value="6hp_glycosidase-like_sf"/>
</dbReference>
<organism evidence="3 4">
    <name type="scientific">Massilia agilis</name>
    <dbReference type="NCBI Taxonomy" id="1811226"/>
    <lineage>
        <taxon>Bacteria</taxon>
        <taxon>Pseudomonadati</taxon>
        <taxon>Pseudomonadota</taxon>
        <taxon>Betaproteobacteria</taxon>
        <taxon>Burkholderiales</taxon>
        <taxon>Oxalobacteraceae</taxon>
        <taxon>Telluria group</taxon>
        <taxon>Massilia</taxon>
    </lineage>
</organism>
<accession>A0ABT2D9R6</accession>
<dbReference type="InterPro" id="IPR008928">
    <property type="entry name" value="6-hairpin_glycosidase_sf"/>
</dbReference>
<dbReference type="InterPro" id="IPR032790">
    <property type="entry name" value="GDE_C"/>
</dbReference>
<name>A0ABT2D9R6_9BURK</name>